<name>A0A151LY97_ALLMI</name>
<keyword evidence="3" id="KW-1185">Reference proteome</keyword>
<sequence length="113" mass="12433">MLATVAIFYQDLYTEKPVDPEATQLCLQTDVDVVDCVKMVLSELQTYYQKSVVEEGDDAAKATWHRDMWHRIIQHPLSGERGGGNEEEGTSGTKDSSSGSSSGSWSDNDGEDT</sequence>
<evidence type="ECO:0000256" key="1">
    <source>
        <dbReference type="SAM" id="MobiDB-lite"/>
    </source>
</evidence>
<organism evidence="2 3">
    <name type="scientific">Alligator mississippiensis</name>
    <name type="common">American alligator</name>
    <dbReference type="NCBI Taxonomy" id="8496"/>
    <lineage>
        <taxon>Eukaryota</taxon>
        <taxon>Metazoa</taxon>
        <taxon>Chordata</taxon>
        <taxon>Craniata</taxon>
        <taxon>Vertebrata</taxon>
        <taxon>Euteleostomi</taxon>
        <taxon>Archelosauria</taxon>
        <taxon>Archosauria</taxon>
        <taxon>Crocodylia</taxon>
        <taxon>Alligatoridae</taxon>
        <taxon>Alligatorinae</taxon>
        <taxon>Alligator</taxon>
    </lineage>
</organism>
<gene>
    <name evidence="2" type="ORF">Y1Q_0005145</name>
</gene>
<proteinExistence type="predicted"/>
<comment type="caution">
    <text evidence="2">The sequence shown here is derived from an EMBL/GenBank/DDBJ whole genome shotgun (WGS) entry which is preliminary data.</text>
</comment>
<protein>
    <submittedName>
        <fullName evidence="2">Uncharacterized protein</fullName>
    </submittedName>
</protein>
<accession>A0A151LY97</accession>
<evidence type="ECO:0000313" key="3">
    <source>
        <dbReference type="Proteomes" id="UP000050525"/>
    </source>
</evidence>
<reference evidence="2 3" key="1">
    <citation type="journal article" date="2012" name="Genome Biol.">
        <title>Sequencing three crocodilian genomes to illuminate the evolution of archosaurs and amniotes.</title>
        <authorList>
            <person name="St John J.A."/>
            <person name="Braun E.L."/>
            <person name="Isberg S.R."/>
            <person name="Miles L.G."/>
            <person name="Chong A.Y."/>
            <person name="Gongora J."/>
            <person name="Dalzell P."/>
            <person name="Moran C."/>
            <person name="Bed'hom B."/>
            <person name="Abzhanov A."/>
            <person name="Burgess S.C."/>
            <person name="Cooksey A.M."/>
            <person name="Castoe T.A."/>
            <person name="Crawford N.G."/>
            <person name="Densmore L.D."/>
            <person name="Drew J.C."/>
            <person name="Edwards S.V."/>
            <person name="Faircloth B.C."/>
            <person name="Fujita M.K."/>
            <person name="Greenwold M.J."/>
            <person name="Hoffmann F.G."/>
            <person name="Howard J.M."/>
            <person name="Iguchi T."/>
            <person name="Janes D.E."/>
            <person name="Khan S.Y."/>
            <person name="Kohno S."/>
            <person name="de Koning A.J."/>
            <person name="Lance S.L."/>
            <person name="McCarthy F.M."/>
            <person name="McCormack J.E."/>
            <person name="Merchant M.E."/>
            <person name="Peterson D.G."/>
            <person name="Pollock D.D."/>
            <person name="Pourmand N."/>
            <person name="Raney B.J."/>
            <person name="Roessler K.A."/>
            <person name="Sanford J.R."/>
            <person name="Sawyer R.H."/>
            <person name="Schmidt C.J."/>
            <person name="Triplett E.W."/>
            <person name="Tuberville T.D."/>
            <person name="Venegas-Anaya M."/>
            <person name="Howard J.T."/>
            <person name="Jarvis E.D."/>
            <person name="Guillette L.J.Jr."/>
            <person name="Glenn T.C."/>
            <person name="Green R.E."/>
            <person name="Ray D.A."/>
        </authorList>
    </citation>
    <scope>NUCLEOTIDE SEQUENCE [LARGE SCALE GENOMIC DNA]</scope>
    <source>
        <strain evidence="2">KSC_2009_1</strain>
    </source>
</reference>
<dbReference type="Proteomes" id="UP000050525">
    <property type="component" value="Unassembled WGS sequence"/>
</dbReference>
<feature type="region of interest" description="Disordered" evidence="1">
    <location>
        <begin position="75"/>
        <end position="113"/>
    </location>
</feature>
<feature type="compositionally biased region" description="Low complexity" evidence="1">
    <location>
        <begin position="90"/>
        <end position="107"/>
    </location>
</feature>
<dbReference type="AlphaFoldDB" id="A0A151LY97"/>
<evidence type="ECO:0000313" key="2">
    <source>
        <dbReference type="EMBL" id="KYO17222.1"/>
    </source>
</evidence>
<dbReference type="EMBL" id="AKHW03007048">
    <property type="protein sequence ID" value="KYO17222.1"/>
    <property type="molecule type" value="Genomic_DNA"/>
</dbReference>